<feature type="region of interest" description="Disordered" evidence="1">
    <location>
        <begin position="540"/>
        <end position="561"/>
    </location>
</feature>
<sequence>MSDDQPLKKFKPSKLRLKLKIKEKTVTKTESIPCTSELIDLLTQLNEGKPLDLTLIASIHEAASRGEGFGRVSAKYEQLSNTKEETLMMHLHKIFQEHIGKSPEVVVGNALRIAREDLLMEEKISEVSGKGALIGDERQRQLNHPELHQFVYGPNLDGKVWLALFLGKERADKLLDPEKTAPLNSLEILENSNLKARERVVFETLSMEVSWLSIDVLMFNILKYIRDLANATEDMQDIAKLIRFSVLYGLDGVMKDILRGRYGDVGYFSTVNSFLVMLDDTPIEDTSGDDFFSIRKRLYWPLYALGALVGHTNIVTVALNELGAIYDAPSGHEFSHRLEEGMIIDGDHTLPSELFHWVFHKNMPDMVECLVKECGFQFRWIDHKKYILKSMFKTLFLVSDYPRPPWDGEDEDMFFLSSGQRRKASYKAKMKMLDLLISLGFPFELFFPTEPLFEKEELVRKNGKLQENTQEWSEYFNGLTKAQRKAIIRIDRARGSYNRSHSYKDALTSGEFYKKLKTRWEEGQETAQISKLDEYEALDSRWRNQTEDGDESSDDEDAYYY</sequence>
<keyword evidence="3" id="KW-1185">Reference proteome</keyword>
<comment type="caution">
    <text evidence="2">The sequence shown here is derived from an EMBL/GenBank/DDBJ whole genome shotgun (WGS) entry which is preliminary data.</text>
</comment>
<accession>A0AAD3CKY4</accession>
<gene>
    <name evidence="2" type="ORF">CTEN210_03948</name>
</gene>
<dbReference type="AlphaFoldDB" id="A0AAD3CKY4"/>
<protein>
    <submittedName>
        <fullName evidence="2">Uncharacterized protein</fullName>
    </submittedName>
</protein>
<evidence type="ECO:0000313" key="3">
    <source>
        <dbReference type="Proteomes" id="UP001054902"/>
    </source>
</evidence>
<evidence type="ECO:0000256" key="1">
    <source>
        <dbReference type="SAM" id="MobiDB-lite"/>
    </source>
</evidence>
<reference evidence="2 3" key="1">
    <citation type="journal article" date="2021" name="Sci. Rep.">
        <title>The genome of the diatom Chaetoceros tenuissimus carries an ancient integrated fragment of an extant virus.</title>
        <authorList>
            <person name="Hongo Y."/>
            <person name="Kimura K."/>
            <person name="Takaki Y."/>
            <person name="Yoshida Y."/>
            <person name="Baba S."/>
            <person name="Kobayashi G."/>
            <person name="Nagasaki K."/>
            <person name="Hano T."/>
            <person name="Tomaru Y."/>
        </authorList>
    </citation>
    <scope>NUCLEOTIDE SEQUENCE [LARGE SCALE GENOMIC DNA]</scope>
    <source>
        <strain evidence="2 3">NIES-3715</strain>
    </source>
</reference>
<organism evidence="2 3">
    <name type="scientific">Chaetoceros tenuissimus</name>
    <dbReference type="NCBI Taxonomy" id="426638"/>
    <lineage>
        <taxon>Eukaryota</taxon>
        <taxon>Sar</taxon>
        <taxon>Stramenopiles</taxon>
        <taxon>Ochrophyta</taxon>
        <taxon>Bacillariophyta</taxon>
        <taxon>Coscinodiscophyceae</taxon>
        <taxon>Chaetocerotophycidae</taxon>
        <taxon>Chaetocerotales</taxon>
        <taxon>Chaetocerotaceae</taxon>
        <taxon>Chaetoceros</taxon>
    </lineage>
</organism>
<name>A0AAD3CKY4_9STRA</name>
<dbReference type="EMBL" id="BLLK01000023">
    <property type="protein sequence ID" value="GFH47473.1"/>
    <property type="molecule type" value="Genomic_DNA"/>
</dbReference>
<dbReference type="Proteomes" id="UP001054902">
    <property type="component" value="Unassembled WGS sequence"/>
</dbReference>
<evidence type="ECO:0000313" key="2">
    <source>
        <dbReference type="EMBL" id="GFH47473.1"/>
    </source>
</evidence>
<proteinExistence type="predicted"/>
<feature type="compositionally biased region" description="Acidic residues" evidence="1">
    <location>
        <begin position="547"/>
        <end position="561"/>
    </location>
</feature>